<evidence type="ECO:0000313" key="4">
    <source>
        <dbReference type="Proteomes" id="UP000503399"/>
    </source>
</evidence>
<keyword evidence="4" id="KW-1185">Reference proteome</keyword>
<evidence type="ECO:0000256" key="2">
    <source>
        <dbReference type="SAM" id="SignalP"/>
    </source>
</evidence>
<dbReference type="KEGG" id="hfv:R50_1034"/>
<evidence type="ECO:0008006" key="5">
    <source>
        <dbReference type="Google" id="ProtNLM"/>
    </source>
</evidence>
<feature type="region of interest" description="Disordered" evidence="1">
    <location>
        <begin position="29"/>
        <end position="62"/>
    </location>
</feature>
<protein>
    <recommendedName>
        <fullName evidence="5">Lipoprotein</fullName>
    </recommendedName>
</protein>
<organism evidence="3 4">
    <name type="scientific">Candidatus Hydrogenisulfobacillus filiaventi</name>
    <dbReference type="NCBI Taxonomy" id="2707344"/>
    <lineage>
        <taxon>Bacteria</taxon>
        <taxon>Bacillati</taxon>
        <taxon>Bacillota</taxon>
        <taxon>Clostridia</taxon>
        <taxon>Eubacteriales</taxon>
        <taxon>Clostridiales Family XVII. Incertae Sedis</taxon>
        <taxon>Candidatus Hydrogenisulfobacillus</taxon>
    </lineage>
</organism>
<dbReference type="Proteomes" id="UP000503399">
    <property type="component" value="Chromosome"/>
</dbReference>
<evidence type="ECO:0000256" key="1">
    <source>
        <dbReference type="SAM" id="MobiDB-lite"/>
    </source>
</evidence>
<feature type="chain" id="PRO_5026263661" description="Lipoprotein" evidence="2">
    <location>
        <begin position="32"/>
        <end position="271"/>
    </location>
</feature>
<proteinExistence type="predicted"/>
<name>A0A6F8ZFU9_9FIRM</name>
<dbReference type="EMBL" id="LR778114">
    <property type="protein sequence ID" value="CAB1128540.1"/>
    <property type="molecule type" value="Genomic_DNA"/>
</dbReference>
<accession>A0A6F8ZFU9</accession>
<keyword evidence="2" id="KW-0732">Signal</keyword>
<feature type="signal peptide" evidence="2">
    <location>
        <begin position="1"/>
        <end position="31"/>
    </location>
</feature>
<reference evidence="3 4" key="1">
    <citation type="submission" date="2020-02" db="EMBL/GenBank/DDBJ databases">
        <authorList>
            <person name="Hogendoorn C."/>
        </authorList>
    </citation>
    <scope>NUCLEOTIDE SEQUENCE [LARGE SCALE GENOMIC DNA]</scope>
    <source>
        <strain evidence="3">R501</strain>
    </source>
</reference>
<sequence>MRFPARTPLMASLGAATVLTATLPACGTAPAAKPAASAGKSPAQPASGTRTANPPPGLPVPVMTSILTRSARIAAQEPAHIAYTLTTSNHTMDLKGTWAFDFQNQEAEGTDQGTFSSGSGAHAVPVTSRFIAIGNHVWGESAPPGVGWHEMTLTLKPPIPLTDLLPYYTDIHAIPGRLIDGHPTTGIVATLNQAGVNLMERWAAGQAASASGQVIQRIRFRIWIGTAHDRPREVQLTEYAAAAAGQPYQIHETARYYDWGQGLSLRPPAGG</sequence>
<feature type="compositionally biased region" description="Low complexity" evidence="1">
    <location>
        <begin position="29"/>
        <end position="48"/>
    </location>
</feature>
<gene>
    <name evidence="3" type="ORF">R50_1034</name>
</gene>
<dbReference type="AlphaFoldDB" id="A0A6F8ZFU9"/>
<evidence type="ECO:0000313" key="3">
    <source>
        <dbReference type="EMBL" id="CAB1128540.1"/>
    </source>
</evidence>